<dbReference type="Pfam" id="PF08801">
    <property type="entry name" value="Nucleoporin_N"/>
    <property type="match status" value="1"/>
</dbReference>
<keyword evidence="9" id="KW-1185">Reference proteome</keyword>
<name>A0ABQ9XNE6_9EUKA</name>
<feature type="domain" description="Nucleoporin Nup133/Nup155-like N-terminal" evidence="7">
    <location>
        <begin position="32"/>
        <end position="345"/>
    </location>
</feature>
<dbReference type="InterPro" id="IPR004870">
    <property type="entry name" value="Nucleoporin_Nup155"/>
</dbReference>
<protein>
    <submittedName>
        <fullName evidence="8">Nuclear pore complex protein Nup155</fullName>
    </submittedName>
</protein>
<gene>
    <name evidence="8" type="ORF">BLNAU_12723</name>
</gene>
<dbReference type="InterPro" id="IPR014908">
    <property type="entry name" value="Nucleoporin_Nup133/Nup155_N"/>
</dbReference>
<comment type="subcellular location">
    <subcellularLocation>
        <location evidence="1">Nucleus</location>
    </subcellularLocation>
</comment>
<dbReference type="InterPro" id="IPR042533">
    <property type="entry name" value="Nucleoporin_Nup155_C_1"/>
</dbReference>
<feature type="compositionally biased region" description="Polar residues" evidence="5">
    <location>
        <begin position="767"/>
        <end position="800"/>
    </location>
</feature>
<reference evidence="8 9" key="1">
    <citation type="journal article" date="2022" name="bioRxiv">
        <title>Genomics of Preaxostyla Flagellates Illuminates Evolutionary Transitions and the Path Towards Mitochondrial Loss.</title>
        <authorList>
            <person name="Novak L.V.F."/>
            <person name="Treitli S.C."/>
            <person name="Pyrih J."/>
            <person name="Halakuc P."/>
            <person name="Pipaliya S.V."/>
            <person name="Vacek V."/>
            <person name="Brzon O."/>
            <person name="Soukal P."/>
            <person name="Eme L."/>
            <person name="Dacks J.B."/>
            <person name="Karnkowska A."/>
            <person name="Elias M."/>
            <person name="Hampl V."/>
        </authorList>
    </citation>
    <scope>NUCLEOTIDE SEQUENCE [LARGE SCALE GENOMIC DNA]</scope>
    <source>
        <strain evidence="8">NAU3</strain>
        <tissue evidence="8">Gut</tissue>
    </source>
</reference>
<proteinExistence type="inferred from homology"/>
<evidence type="ECO:0000259" key="6">
    <source>
        <dbReference type="Pfam" id="PF03177"/>
    </source>
</evidence>
<keyword evidence="3" id="KW-0813">Transport</keyword>
<organism evidence="8 9">
    <name type="scientific">Blattamonas nauphoetae</name>
    <dbReference type="NCBI Taxonomy" id="2049346"/>
    <lineage>
        <taxon>Eukaryota</taxon>
        <taxon>Metamonada</taxon>
        <taxon>Preaxostyla</taxon>
        <taxon>Oxymonadida</taxon>
        <taxon>Blattamonas</taxon>
    </lineage>
</organism>
<evidence type="ECO:0000256" key="2">
    <source>
        <dbReference type="ARBA" id="ARBA00007373"/>
    </source>
</evidence>
<dbReference type="PANTHER" id="PTHR10350:SF6">
    <property type="entry name" value="NUCLEAR PORE COMPLEX PROTEIN NUP155"/>
    <property type="match status" value="1"/>
</dbReference>
<dbReference type="EMBL" id="JARBJD010000105">
    <property type="protein sequence ID" value="KAK2952314.1"/>
    <property type="molecule type" value="Genomic_DNA"/>
</dbReference>
<evidence type="ECO:0000313" key="9">
    <source>
        <dbReference type="Proteomes" id="UP001281761"/>
    </source>
</evidence>
<feature type="domain" description="Nucleoporin Nup133/Nup155-like C-terminal" evidence="6">
    <location>
        <begin position="1074"/>
        <end position="1458"/>
    </location>
</feature>
<dbReference type="InterPro" id="IPR007187">
    <property type="entry name" value="Nucleoporin_Nup133/Nup155_C"/>
</dbReference>
<accession>A0ABQ9XNE6</accession>
<evidence type="ECO:0000256" key="4">
    <source>
        <dbReference type="ARBA" id="ARBA00023242"/>
    </source>
</evidence>
<sequence>MVPEHILFNVLTSLRRHLTFLLRFVQQSGAETVNTHTIGYTVSKGTITTSVLSIPPKNLFADEVRYLLTVVSTRDIIIFGLLYDQTVTNLTYRLANTEYTTSTNGQIFTVGTSLADGRVFLGGHDGEIYETQFGDNEMWQPPTCSLHKRTNTFSKTFLNIIPLVKSQNDPIRQIVPDHFRHVLYTLHQSGLICVYKYWSDVRDIELVCQLSPHTFKAMLNRSLQYSDEYLRPKPVGLTFPQSLQVVSSSDHPSRCLTGVSITGVRTYFSLQFGKNGIPNRLRLDGYFNPPFPDTHYTQSSTLQPISPETPLQLNSVRTATFTSGFSIFASEFNSTDDTIFISLPSLFFDHTPNQPNITDGYLTMQCARVQHIAPVPMSTQLRWRSSESSDFFCAHGWDQKKQKPPKTSTIQKRAIKPSLPQHLVLPSQHILLPTQFIIVTSHSLIILTLQRPIDTLRTILSTVPSTNNIKKVSEFSKIAKLEGQLQSTEFCSLCLSLMSSQLPICAISPTHSDPYFLPLDSKPSHRLLSPFPLSPRTSPTRSPLSSPLHSLRSLEVRPLSPQTPILTQSNSTTSISNTLNFPFYSPQKSQLDNKLKTPKYCTSPLTTPANLTPLTPRTDATDDVDLINPFIQQAAIQLFQVYDQEEAPPFSFLLPEGSFMKPNQSHSLSTLPDKRIISSPLVASLQTLYQSLASRQYSSQFTGLLLFVVRTLLPIWNLPLIKVKVVSKPKQTDPQPLPWYHWKTLLSRAWTSLPFKTPEPAAELDNTLETPQSVRSMTTSSTPQRQIDSTPQSSPQTMDDTIKTLGQTRRTVQTPMPISLQQIPFSSSSALPSIDPNDMNMPTLEYPFFCLRALIKQTQAHSQTSSPNRGKHVTCSAQLCLDSSVLLQFISFLSSFLKTLSTNSTLFVHQALSQHSQRTPQPQSPQFSQLSTPIKSPTIIQQITPTPMVRTPFVSDSEESHLPACVDAPTETALIMSFLSILMQSYQALLLTVLFESAGIPKKQKNQKSSFRFVFEAEDAQNIEVHSKYTLSLNTLVSSPFVQSLVESLILSILTSDSHSTQFTTNFKFDPNPVSAFHSFCPSFFSDDAFNLHSARALIAQVGRTLRVKVSTQHEKNLNQNLINQAMSFLLKSIDAVDMAEFVPLLCAIDVPSLVVELAIAKANSVDPDRQCMDWIVNKMMSEAQRDLFEARWSVYQHVIDVIEWECRYLPHVIADSDLSQTQPTAFDFVSHRNESSELRMSQSLTVSEMIIENLILSTSTCQKVLMEDEILLHFCLFGWMVKSDALRPVLFSLTLPSIDTFLTYFSPLQSYSSHSIDVDALWEYPLGTNNPLSAVQTLITLAHDPQLKLEHSLFADIVDSVLGLRIFYLGKALDLMNEFDLILPTIDTNFLTMKLDLARLQLGIRNELAGQSKPRAVLLTRSGVTRPFTVELALNSLDRELFDCPTLVTQFIKPFSLRSFVTDAQQFLERYSSADTSE</sequence>
<evidence type="ECO:0000256" key="3">
    <source>
        <dbReference type="ARBA" id="ARBA00022448"/>
    </source>
</evidence>
<comment type="caution">
    <text evidence="8">The sequence shown here is derived from an EMBL/GenBank/DDBJ whole genome shotgun (WGS) entry which is preliminary data.</text>
</comment>
<feature type="region of interest" description="Disordered" evidence="5">
    <location>
        <begin position="764"/>
        <end position="800"/>
    </location>
</feature>
<evidence type="ECO:0000256" key="1">
    <source>
        <dbReference type="ARBA" id="ARBA00004123"/>
    </source>
</evidence>
<dbReference type="Pfam" id="PF03177">
    <property type="entry name" value="Nucleoporin_C"/>
    <property type="match status" value="1"/>
</dbReference>
<dbReference type="PANTHER" id="PTHR10350">
    <property type="entry name" value="NUCLEAR PORE COMPLEX PROTEIN NUP155"/>
    <property type="match status" value="1"/>
</dbReference>
<dbReference type="Gene3D" id="1.20.58.1780">
    <property type="match status" value="1"/>
</dbReference>
<evidence type="ECO:0000313" key="8">
    <source>
        <dbReference type="EMBL" id="KAK2952314.1"/>
    </source>
</evidence>
<comment type="similarity">
    <text evidence="2">Belongs to the non-repetitive/WGA-negative nucleoporin family.</text>
</comment>
<dbReference type="Gene3D" id="1.25.40.450">
    <property type="entry name" value="Nucleoporin, helical domain, N-terminal subdomain"/>
    <property type="match status" value="1"/>
</dbReference>
<evidence type="ECO:0000256" key="5">
    <source>
        <dbReference type="SAM" id="MobiDB-lite"/>
    </source>
</evidence>
<keyword evidence="4" id="KW-0539">Nucleus</keyword>
<evidence type="ECO:0000259" key="7">
    <source>
        <dbReference type="Pfam" id="PF08801"/>
    </source>
</evidence>
<dbReference type="Proteomes" id="UP001281761">
    <property type="component" value="Unassembled WGS sequence"/>
</dbReference>